<evidence type="ECO:0000313" key="2">
    <source>
        <dbReference type="EMBL" id="EAW09038.1"/>
    </source>
</evidence>
<evidence type="ECO:0000256" key="1">
    <source>
        <dbReference type="SAM" id="SignalP"/>
    </source>
</evidence>
<organism evidence="2 3">
    <name type="scientific">Aspergillus clavatus (strain ATCC 1007 / CBS 513.65 / DSM 816 / NCTC 3887 / NRRL 1 / QM 1276 / 107)</name>
    <dbReference type="NCBI Taxonomy" id="344612"/>
    <lineage>
        <taxon>Eukaryota</taxon>
        <taxon>Fungi</taxon>
        <taxon>Dikarya</taxon>
        <taxon>Ascomycota</taxon>
        <taxon>Pezizomycotina</taxon>
        <taxon>Eurotiomycetes</taxon>
        <taxon>Eurotiomycetidae</taxon>
        <taxon>Eurotiales</taxon>
        <taxon>Aspergillaceae</taxon>
        <taxon>Aspergillus</taxon>
        <taxon>Aspergillus subgen. Fumigati</taxon>
    </lineage>
</organism>
<keyword evidence="3" id="KW-1185">Reference proteome</keyword>
<evidence type="ECO:0000313" key="3">
    <source>
        <dbReference type="Proteomes" id="UP000006701"/>
    </source>
</evidence>
<keyword evidence="1" id="KW-0732">Signal</keyword>
<proteinExistence type="predicted"/>
<dbReference type="EMBL" id="DS027057">
    <property type="protein sequence ID" value="EAW09038.1"/>
    <property type="molecule type" value="Genomic_DNA"/>
</dbReference>
<reference evidence="2 3" key="1">
    <citation type="journal article" date="2008" name="PLoS Genet.">
        <title>Genomic islands in the pathogenic filamentous fungus Aspergillus fumigatus.</title>
        <authorList>
            <person name="Fedorova N.D."/>
            <person name="Khaldi N."/>
            <person name="Joardar V.S."/>
            <person name="Maiti R."/>
            <person name="Amedeo P."/>
            <person name="Anderson M.J."/>
            <person name="Crabtree J."/>
            <person name="Silva J.C."/>
            <person name="Badger J.H."/>
            <person name="Albarraq A."/>
            <person name="Angiuoli S."/>
            <person name="Bussey H."/>
            <person name="Bowyer P."/>
            <person name="Cotty P.J."/>
            <person name="Dyer P.S."/>
            <person name="Egan A."/>
            <person name="Galens K."/>
            <person name="Fraser-Liggett C.M."/>
            <person name="Haas B.J."/>
            <person name="Inman J.M."/>
            <person name="Kent R."/>
            <person name="Lemieux S."/>
            <person name="Malavazi I."/>
            <person name="Orvis J."/>
            <person name="Roemer T."/>
            <person name="Ronning C.M."/>
            <person name="Sundaram J.P."/>
            <person name="Sutton G."/>
            <person name="Turner G."/>
            <person name="Venter J.C."/>
            <person name="White O.R."/>
            <person name="Whitty B.R."/>
            <person name="Youngman P."/>
            <person name="Wolfe K.H."/>
            <person name="Goldman G.H."/>
            <person name="Wortman J.R."/>
            <person name="Jiang B."/>
            <person name="Denning D.W."/>
            <person name="Nierman W.C."/>
        </authorList>
    </citation>
    <scope>NUCLEOTIDE SEQUENCE [LARGE SCALE GENOMIC DNA]</scope>
    <source>
        <strain evidence="3">ATCC 1007 / CBS 513.65 / DSM 816 / NCTC 3887 / NRRL 1</strain>
    </source>
</reference>
<dbReference type="Proteomes" id="UP000006701">
    <property type="component" value="Unassembled WGS sequence"/>
</dbReference>
<feature type="signal peptide" evidence="1">
    <location>
        <begin position="1"/>
        <end position="20"/>
    </location>
</feature>
<dbReference type="OrthoDB" id="4874416at2759"/>
<feature type="chain" id="PRO_5002633577" evidence="1">
    <location>
        <begin position="21"/>
        <end position="120"/>
    </location>
</feature>
<dbReference type="HOGENOM" id="CLU_2049166_0_0_1"/>
<name>A1CLQ9_ASPCL</name>
<dbReference type="OMA" id="RQTWTCY"/>
<dbReference type="AlphaFoldDB" id="A1CLQ9"/>
<dbReference type="KEGG" id="act:ACLA_077850"/>
<accession>A1CLQ9</accession>
<dbReference type="RefSeq" id="XP_001270464.1">
    <property type="nucleotide sequence ID" value="XM_001270463.1"/>
</dbReference>
<dbReference type="VEuPathDB" id="FungiDB:ACLA_077850"/>
<dbReference type="GeneID" id="4702616"/>
<gene>
    <name evidence="2" type="ORF">ACLA_077850</name>
</gene>
<protein>
    <submittedName>
        <fullName evidence="2">Uncharacterized protein</fullName>
    </submittedName>
</protein>
<sequence length="120" mass="13247">MRFLDTLLLGLAVAGNTVLATIDLGQIENGAGQALLNVAWIGGDNPCKTKEYVSITASAESPCGVRFTLSNGYTYYEGNCGTSAIDIWNNNGTFNSHCQNKSWKYQLNHNTWIRQTWTCY</sequence>